<dbReference type="Proteomes" id="UP000604046">
    <property type="component" value="Unassembled WGS sequence"/>
</dbReference>
<evidence type="ECO:0000313" key="4">
    <source>
        <dbReference type="EMBL" id="CAE7339530.1"/>
    </source>
</evidence>
<keyword evidence="1" id="KW-0862">Zinc</keyword>
<proteinExistence type="predicted"/>
<organism evidence="4 5">
    <name type="scientific">Symbiodinium natans</name>
    <dbReference type="NCBI Taxonomy" id="878477"/>
    <lineage>
        <taxon>Eukaryota</taxon>
        <taxon>Sar</taxon>
        <taxon>Alveolata</taxon>
        <taxon>Dinophyceae</taxon>
        <taxon>Suessiales</taxon>
        <taxon>Symbiodiniaceae</taxon>
        <taxon>Symbiodinium</taxon>
    </lineage>
</organism>
<feature type="transmembrane region" description="Helical" evidence="2">
    <location>
        <begin position="149"/>
        <end position="169"/>
    </location>
</feature>
<dbReference type="InterPro" id="IPR001841">
    <property type="entry name" value="Znf_RING"/>
</dbReference>
<gene>
    <name evidence="4" type="primary">pkgB</name>
    <name evidence="4" type="ORF">SNAT2548_LOCUS17767</name>
</gene>
<feature type="transmembrane region" description="Helical" evidence="2">
    <location>
        <begin position="84"/>
        <end position="102"/>
    </location>
</feature>
<dbReference type="GO" id="GO:0008270">
    <property type="term" value="F:zinc ion binding"/>
    <property type="evidence" value="ECO:0007669"/>
    <property type="project" value="UniProtKB-KW"/>
</dbReference>
<keyword evidence="2" id="KW-0472">Membrane</keyword>
<accession>A0A812P409</accession>
<sequence>MNRHPCPLCEEDLGLPCCGGLTCRPCLERWIAERIQAGSSPTCPFCRAELVLTSNVHRQAQGAEQAVRDSSLRGGFFYSNTAGIIRKMFVGAFFVLGVAGSVEAAREHFKKQRQRGEDLMSAAITAGLLVVLSSGFTCLGHGLGTVATMAPGIVHLLVNQVWVTAQLVVRRAWMDVRHAFHVPATWGELVLTSNVHPQAQGAEQALRDSNLRGGFFYSNTAGIIRKMFVGAFFVLG</sequence>
<feature type="domain" description="RING-type" evidence="3">
    <location>
        <begin position="6"/>
        <end position="47"/>
    </location>
</feature>
<feature type="transmembrane region" description="Helical" evidence="2">
    <location>
        <begin position="122"/>
        <end position="143"/>
    </location>
</feature>
<keyword evidence="1" id="KW-0479">Metal-binding</keyword>
<dbReference type="InterPro" id="IPR013083">
    <property type="entry name" value="Znf_RING/FYVE/PHD"/>
</dbReference>
<dbReference type="AlphaFoldDB" id="A0A812P409"/>
<dbReference type="OrthoDB" id="10334409at2759"/>
<evidence type="ECO:0000256" key="1">
    <source>
        <dbReference type="PROSITE-ProRule" id="PRU00175"/>
    </source>
</evidence>
<dbReference type="PROSITE" id="PS50089">
    <property type="entry name" value="ZF_RING_2"/>
    <property type="match status" value="1"/>
</dbReference>
<keyword evidence="2" id="KW-1133">Transmembrane helix</keyword>
<comment type="caution">
    <text evidence="4">The sequence shown here is derived from an EMBL/GenBank/DDBJ whole genome shotgun (WGS) entry which is preliminary data.</text>
</comment>
<reference evidence="4" key="1">
    <citation type="submission" date="2021-02" db="EMBL/GenBank/DDBJ databases">
        <authorList>
            <person name="Dougan E. K."/>
            <person name="Rhodes N."/>
            <person name="Thang M."/>
            <person name="Chan C."/>
        </authorList>
    </citation>
    <scope>NUCLEOTIDE SEQUENCE</scope>
</reference>
<keyword evidence="5" id="KW-1185">Reference proteome</keyword>
<keyword evidence="1" id="KW-0863">Zinc-finger</keyword>
<dbReference type="SUPFAM" id="SSF57850">
    <property type="entry name" value="RING/U-box"/>
    <property type="match status" value="1"/>
</dbReference>
<protein>
    <submittedName>
        <fullName evidence="4">PkgB protein</fullName>
    </submittedName>
</protein>
<dbReference type="EMBL" id="CAJNDS010002123">
    <property type="protein sequence ID" value="CAE7339530.1"/>
    <property type="molecule type" value="Genomic_DNA"/>
</dbReference>
<evidence type="ECO:0000256" key="2">
    <source>
        <dbReference type="SAM" id="Phobius"/>
    </source>
</evidence>
<evidence type="ECO:0000313" key="5">
    <source>
        <dbReference type="Proteomes" id="UP000604046"/>
    </source>
</evidence>
<name>A0A812P409_9DINO</name>
<evidence type="ECO:0000259" key="3">
    <source>
        <dbReference type="PROSITE" id="PS50089"/>
    </source>
</evidence>
<dbReference type="Gene3D" id="3.30.40.10">
    <property type="entry name" value="Zinc/RING finger domain, C3HC4 (zinc finger)"/>
    <property type="match status" value="1"/>
</dbReference>
<keyword evidence="2" id="KW-0812">Transmembrane</keyword>